<proteinExistence type="predicted"/>
<dbReference type="AlphaFoldDB" id="A0AAE0BP83"/>
<sequence>MFQAILTRTMGVPPQEAEQVVAFRTLARCVPTVGCGAEIRAPTAQDGDDTTAAREKYEEAKDIVNGIYAKGPHRKWAKAIRQHQLRESYFDDSAEVFKIAKYPGGTPGIAAAVGVPGDEKTDRDDILEKLLARLDKIEAFVKTQRMVYQTAADNGMEAFTAAVEQHSTPAAVRAGATVGGVDVSAYGFAVEESDEATTPRTRGWTCKRSCGSFAAK</sequence>
<reference evidence="1 2" key="1">
    <citation type="journal article" date="2015" name="Genome Biol. Evol.">
        <title>Comparative Genomics of a Bacterivorous Green Alga Reveals Evolutionary Causalities and Consequences of Phago-Mixotrophic Mode of Nutrition.</title>
        <authorList>
            <person name="Burns J.A."/>
            <person name="Paasch A."/>
            <person name="Narechania A."/>
            <person name="Kim E."/>
        </authorList>
    </citation>
    <scope>NUCLEOTIDE SEQUENCE [LARGE SCALE GENOMIC DNA]</scope>
    <source>
        <strain evidence="1 2">PLY_AMNH</strain>
    </source>
</reference>
<comment type="caution">
    <text evidence="1">The sequence shown here is derived from an EMBL/GenBank/DDBJ whole genome shotgun (WGS) entry which is preliminary data.</text>
</comment>
<dbReference type="Proteomes" id="UP001190700">
    <property type="component" value="Unassembled WGS sequence"/>
</dbReference>
<evidence type="ECO:0000313" key="2">
    <source>
        <dbReference type="Proteomes" id="UP001190700"/>
    </source>
</evidence>
<name>A0AAE0BP83_9CHLO</name>
<organism evidence="1 2">
    <name type="scientific">Cymbomonas tetramitiformis</name>
    <dbReference type="NCBI Taxonomy" id="36881"/>
    <lineage>
        <taxon>Eukaryota</taxon>
        <taxon>Viridiplantae</taxon>
        <taxon>Chlorophyta</taxon>
        <taxon>Pyramimonadophyceae</taxon>
        <taxon>Pyramimonadales</taxon>
        <taxon>Pyramimonadaceae</taxon>
        <taxon>Cymbomonas</taxon>
    </lineage>
</organism>
<protein>
    <submittedName>
        <fullName evidence="1">Uncharacterized protein</fullName>
    </submittedName>
</protein>
<evidence type="ECO:0000313" key="1">
    <source>
        <dbReference type="EMBL" id="KAK3239550.1"/>
    </source>
</evidence>
<dbReference type="EMBL" id="LGRX02033881">
    <property type="protein sequence ID" value="KAK3239550.1"/>
    <property type="molecule type" value="Genomic_DNA"/>
</dbReference>
<keyword evidence="2" id="KW-1185">Reference proteome</keyword>
<accession>A0AAE0BP83</accession>
<gene>
    <name evidence="1" type="ORF">CYMTET_50528</name>
</gene>